<keyword evidence="2" id="KW-1185">Reference proteome</keyword>
<reference evidence="2" key="1">
    <citation type="journal article" date="2019" name="Int. J. Syst. Evol. Microbiol.">
        <title>The Global Catalogue of Microorganisms (GCM) 10K type strain sequencing project: providing services to taxonomists for standard genome sequencing and annotation.</title>
        <authorList>
            <consortium name="The Broad Institute Genomics Platform"/>
            <consortium name="The Broad Institute Genome Sequencing Center for Infectious Disease"/>
            <person name="Wu L."/>
            <person name="Ma J."/>
        </authorList>
    </citation>
    <scope>NUCLEOTIDE SEQUENCE [LARGE SCALE GENOMIC DNA]</scope>
    <source>
        <strain evidence="2">CECT 8472</strain>
    </source>
</reference>
<dbReference type="PIRSF" id="PIRSF039032">
    <property type="entry name" value="HigB-2"/>
    <property type="match status" value="1"/>
</dbReference>
<evidence type="ECO:0000313" key="2">
    <source>
        <dbReference type="Proteomes" id="UP001595799"/>
    </source>
</evidence>
<accession>A0ABV8UJ38</accession>
<dbReference type="Pfam" id="PF06296">
    <property type="entry name" value="RelE"/>
    <property type="match status" value="1"/>
</dbReference>
<dbReference type="Proteomes" id="UP001595799">
    <property type="component" value="Unassembled WGS sequence"/>
</dbReference>
<organism evidence="1 2">
    <name type="scientific">Fodinicurvata halophila</name>
    <dbReference type="NCBI Taxonomy" id="1419723"/>
    <lineage>
        <taxon>Bacteria</taxon>
        <taxon>Pseudomonadati</taxon>
        <taxon>Pseudomonadota</taxon>
        <taxon>Alphaproteobacteria</taxon>
        <taxon>Rhodospirillales</taxon>
        <taxon>Rhodovibrionaceae</taxon>
        <taxon>Fodinicurvata</taxon>
    </lineage>
</organism>
<dbReference type="RefSeq" id="WP_382420809.1">
    <property type="nucleotide sequence ID" value="NZ_JBHSCW010000001.1"/>
</dbReference>
<protein>
    <submittedName>
        <fullName evidence="1">Type II toxin-antitoxin system RelE/ParE family toxin</fullName>
    </submittedName>
</protein>
<dbReference type="InterPro" id="IPR009387">
    <property type="entry name" value="HigB-2"/>
</dbReference>
<evidence type="ECO:0000313" key="1">
    <source>
        <dbReference type="EMBL" id="MFC4350473.1"/>
    </source>
</evidence>
<proteinExistence type="predicted"/>
<comment type="caution">
    <text evidence="1">The sequence shown here is derived from an EMBL/GenBank/DDBJ whole genome shotgun (WGS) entry which is preliminary data.</text>
</comment>
<sequence>MVRRQTVVETPAFLSAAKGVLSEQERKALVDLLASHPQSGASLGGGIRKLRIPRAGRGKSGGARVVFLFADESLPIFLLTVFAKNEKANLTQSEQARLISMAKQMITSYRSRK</sequence>
<gene>
    <name evidence="1" type="ORF">ACFOW6_02825</name>
</gene>
<dbReference type="EMBL" id="JBHSCW010000001">
    <property type="protein sequence ID" value="MFC4350473.1"/>
    <property type="molecule type" value="Genomic_DNA"/>
</dbReference>
<name>A0ABV8UJ38_9PROT</name>